<dbReference type="Proteomes" id="UP000238430">
    <property type="component" value="Unassembled WGS sequence"/>
</dbReference>
<dbReference type="RefSeq" id="WP_106679087.1">
    <property type="nucleotide sequence ID" value="NZ_JACHWV010000003.1"/>
</dbReference>
<reference evidence="1 2" key="1">
    <citation type="submission" date="2018-03" db="EMBL/GenBank/DDBJ databases">
        <title>Mesoflavibacter sp. HG37 and Mesoflavibacter sp. HG96 sp.nov., two marine bacteria isolated from seawater of Western Pacific Ocean.</title>
        <authorList>
            <person name="Cheng H."/>
            <person name="Wu Y.-H."/>
            <person name="Guo L.-L."/>
            <person name="Xu X.-W."/>
        </authorList>
    </citation>
    <scope>NUCLEOTIDE SEQUENCE [LARGE SCALE GENOMIC DNA]</scope>
    <source>
        <strain evidence="1 2">KCTC 42117</strain>
    </source>
</reference>
<dbReference type="EMBL" id="PXOT01000024">
    <property type="protein sequence ID" value="PSG89117.1"/>
    <property type="molecule type" value="Genomic_DNA"/>
</dbReference>
<proteinExistence type="predicted"/>
<evidence type="ECO:0000313" key="1">
    <source>
        <dbReference type="EMBL" id="PSG89117.1"/>
    </source>
</evidence>
<gene>
    <name evidence="1" type="ORF">C7H61_09165</name>
</gene>
<organism evidence="1 2">
    <name type="scientific">Mesoflavibacter zeaxanthinifaciens subsp. sabulilitoris</name>
    <dbReference type="NCBI Taxonomy" id="1520893"/>
    <lineage>
        <taxon>Bacteria</taxon>
        <taxon>Pseudomonadati</taxon>
        <taxon>Bacteroidota</taxon>
        <taxon>Flavobacteriia</taxon>
        <taxon>Flavobacteriales</taxon>
        <taxon>Flavobacteriaceae</taxon>
        <taxon>Mesoflavibacter</taxon>
    </lineage>
</organism>
<comment type="caution">
    <text evidence="1">The sequence shown here is derived from an EMBL/GenBank/DDBJ whole genome shotgun (WGS) entry which is preliminary data.</text>
</comment>
<dbReference type="AlphaFoldDB" id="A0A2T1NAE5"/>
<evidence type="ECO:0000313" key="2">
    <source>
        <dbReference type="Proteomes" id="UP000238430"/>
    </source>
</evidence>
<sequence>MTLTYKGSEALQLINQTYKEDALEKLHTASFKIIAIADQHQLCIHNAFESIIKTNPTKHDAILLLAALHRMENSKELESLYKIKYYEHQQKQIGNQLFFLERNESITGKQELRGIYQQQQQHIQQKINQLLNAFSIAEPAIINSRLNRR</sequence>
<name>A0A2T1NAE5_9FLAO</name>
<keyword evidence="2" id="KW-1185">Reference proteome</keyword>
<accession>A0A2T1NAE5</accession>
<protein>
    <submittedName>
        <fullName evidence="1">Uncharacterized protein</fullName>
    </submittedName>
</protein>